<protein>
    <submittedName>
        <fullName evidence="2">Myo-inositol-1(Or 4)-monophosphatase</fullName>
    </submittedName>
</protein>
<gene>
    <name evidence="2" type="ORF">SAMN05216266_102209</name>
</gene>
<sequence length="264" mass="27664">MAEYLSFLETTLSAAADAALGFFGKVVPGYKDDDADQVVTEADLAIGRSIITEITRVFPADGVINEEDGDVRGTSAITWVVDPIDGSANFAAGSPLYGVMIGVLRGGTPVAGGVALPAFGEVYLAESGSGVIRNGAALAPDHGQDLSTALVAYGVDVHGTTRTHQDFASLRAVSAHCQGLRMSNSVFDAVMVATGVYGAFLHRNCRIWDCVAPQILVEEAGGRFTDIHGTPLDYDAPATKRAHVYTVLAAAPRLHRPILEVLPP</sequence>
<dbReference type="Gene3D" id="3.40.190.80">
    <property type="match status" value="1"/>
</dbReference>
<dbReference type="PANTHER" id="PTHR20854">
    <property type="entry name" value="INOSITOL MONOPHOSPHATASE"/>
    <property type="match status" value="1"/>
</dbReference>
<dbReference type="CDD" id="cd01637">
    <property type="entry name" value="IMPase_like"/>
    <property type="match status" value="1"/>
</dbReference>
<feature type="binding site" evidence="1">
    <location>
        <position position="209"/>
    </location>
    <ligand>
        <name>Mg(2+)</name>
        <dbReference type="ChEBI" id="CHEBI:18420"/>
        <label>1</label>
        <note>catalytic</note>
    </ligand>
</feature>
<dbReference type="GO" id="GO:0008934">
    <property type="term" value="F:inositol monophosphate 1-phosphatase activity"/>
    <property type="evidence" value="ECO:0007669"/>
    <property type="project" value="TreeGrafter"/>
</dbReference>
<evidence type="ECO:0000256" key="1">
    <source>
        <dbReference type="PIRSR" id="PIRSR600760-2"/>
    </source>
</evidence>
<dbReference type="EMBL" id="FOKG01000002">
    <property type="protein sequence ID" value="SFA92176.1"/>
    <property type="molecule type" value="Genomic_DNA"/>
</dbReference>
<dbReference type="PANTHER" id="PTHR20854:SF4">
    <property type="entry name" value="INOSITOL-1-MONOPHOSPHATASE-RELATED"/>
    <property type="match status" value="1"/>
</dbReference>
<dbReference type="Proteomes" id="UP000243799">
    <property type="component" value="Unassembled WGS sequence"/>
</dbReference>
<keyword evidence="1" id="KW-0460">Magnesium</keyword>
<feature type="binding site" evidence="1">
    <location>
        <position position="85"/>
    </location>
    <ligand>
        <name>Mg(2+)</name>
        <dbReference type="ChEBI" id="CHEBI:18420"/>
        <label>1</label>
        <note>catalytic</note>
    </ligand>
</feature>
<dbReference type="InterPro" id="IPR000760">
    <property type="entry name" value="Inositol_monophosphatase-like"/>
</dbReference>
<feature type="binding site" evidence="1">
    <location>
        <position position="82"/>
    </location>
    <ligand>
        <name>Mg(2+)</name>
        <dbReference type="ChEBI" id="CHEBI:18420"/>
        <label>1</label>
        <note>catalytic</note>
    </ligand>
</feature>
<dbReference type="STRING" id="490629.SAMN05216266_102209"/>
<dbReference type="GO" id="GO:0046872">
    <property type="term" value="F:metal ion binding"/>
    <property type="evidence" value="ECO:0007669"/>
    <property type="project" value="UniProtKB-KW"/>
</dbReference>
<keyword evidence="3" id="KW-1185">Reference proteome</keyword>
<proteinExistence type="predicted"/>
<dbReference type="GO" id="GO:0007165">
    <property type="term" value="P:signal transduction"/>
    <property type="evidence" value="ECO:0007669"/>
    <property type="project" value="TreeGrafter"/>
</dbReference>
<dbReference type="AlphaFoldDB" id="A0A1I0WVW5"/>
<accession>A0A1I0WVW5</accession>
<evidence type="ECO:0000313" key="2">
    <source>
        <dbReference type="EMBL" id="SFA92176.1"/>
    </source>
</evidence>
<keyword evidence="1" id="KW-0479">Metal-binding</keyword>
<feature type="binding site" evidence="1">
    <location>
        <position position="66"/>
    </location>
    <ligand>
        <name>Mg(2+)</name>
        <dbReference type="ChEBI" id="CHEBI:18420"/>
        <label>1</label>
        <note>catalytic</note>
    </ligand>
</feature>
<evidence type="ECO:0000313" key="3">
    <source>
        <dbReference type="Proteomes" id="UP000243799"/>
    </source>
</evidence>
<dbReference type="GO" id="GO:0006020">
    <property type="term" value="P:inositol metabolic process"/>
    <property type="evidence" value="ECO:0007669"/>
    <property type="project" value="TreeGrafter"/>
</dbReference>
<comment type="cofactor">
    <cofactor evidence="1">
        <name>Mg(2+)</name>
        <dbReference type="ChEBI" id="CHEBI:18420"/>
    </cofactor>
</comment>
<feature type="binding site" evidence="1">
    <location>
        <position position="84"/>
    </location>
    <ligand>
        <name>Mg(2+)</name>
        <dbReference type="ChEBI" id="CHEBI:18420"/>
        <label>1</label>
        <note>catalytic</note>
    </ligand>
</feature>
<dbReference type="Pfam" id="PF00459">
    <property type="entry name" value="Inositol_P"/>
    <property type="match status" value="1"/>
</dbReference>
<dbReference type="RefSeq" id="WP_177242477.1">
    <property type="nucleotide sequence ID" value="NZ_FOKG01000002.1"/>
</dbReference>
<name>A0A1I0WVW5_9PSEU</name>
<dbReference type="PRINTS" id="PR00377">
    <property type="entry name" value="IMPHPHTASES"/>
</dbReference>
<dbReference type="SUPFAM" id="SSF56655">
    <property type="entry name" value="Carbohydrate phosphatase"/>
    <property type="match status" value="1"/>
</dbReference>
<dbReference type="Gene3D" id="3.30.540.10">
    <property type="entry name" value="Fructose-1,6-Bisphosphatase, subunit A, domain 1"/>
    <property type="match status" value="1"/>
</dbReference>
<reference evidence="3" key="1">
    <citation type="submission" date="2016-10" db="EMBL/GenBank/DDBJ databases">
        <authorList>
            <person name="Varghese N."/>
            <person name="Submissions S."/>
        </authorList>
    </citation>
    <scope>NUCLEOTIDE SEQUENCE [LARGE SCALE GENOMIC DNA]</scope>
    <source>
        <strain evidence="3">CGMCC 4.3568</strain>
    </source>
</reference>
<organism evidence="2 3">
    <name type="scientific">Amycolatopsis marina</name>
    <dbReference type="NCBI Taxonomy" id="490629"/>
    <lineage>
        <taxon>Bacteria</taxon>
        <taxon>Bacillati</taxon>
        <taxon>Actinomycetota</taxon>
        <taxon>Actinomycetes</taxon>
        <taxon>Pseudonocardiales</taxon>
        <taxon>Pseudonocardiaceae</taxon>
        <taxon>Amycolatopsis</taxon>
    </lineage>
</organism>